<evidence type="ECO:0000256" key="5">
    <source>
        <dbReference type="HAMAP-Rule" id="MF_01328"/>
    </source>
</evidence>
<evidence type="ECO:0000256" key="6">
    <source>
        <dbReference type="SAM" id="MobiDB-lite"/>
    </source>
</evidence>
<dbReference type="NCBIfam" id="TIGR03953">
    <property type="entry name" value="rplD_bact"/>
    <property type="match status" value="1"/>
</dbReference>
<evidence type="ECO:0000256" key="2">
    <source>
        <dbReference type="ARBA" id="ARBA00022980"/>
    </source>
</evidence>
<evidence type="ECO:0000313" key="8">
    <source>
        <dbReference type="Proteomes" id="UP000177626"/>
    </source>
</evidence>
<dbReference type="EMBL" id="MHKQ01000011">
    <property type="protein sequence ID" value="OGY94182.1"/>
    <property type="molecule type" value="Genomic_DNA"/>
</dbReference>
<dbReference type="InterPro" id="IPR013005">
    <property type="entry name" value="Ribosomal_uL4-like"/>
</dbReference>
<keyword evidence="3 5" id="KW-0687">Ribonucleoprotein</keyword>
<feature type="region of interest" description="Disordered" evidence="6">
    <location>
        <begin position="54"/>
        <end position="78"/>
    </location>
</feature>
<sequence>MAEIKVKLYDFQGKELGEEILDSKLFGVAVDPQIIQEIVVSQRKNAREVLAHTKGRSEVRGGGKKPWKQKGTGRARHGSIRSPLWIGGGITFGPTRERNFSVKVNKKVKKKAMAMVLSDKVANSKLVLVESYNLPEAKTKLLQTAFTKLPNKNKSTLVVTKSAEENIVRASKNLPKVHTINYGSLNLVDLMKNEYLVLNKELLKKVSEHYL</sequence>
<dbReference type="Proteomes" id="UP000177626">
    <property type="component" value="Unassembled WGS sequence"/>
</dbReference>
<feature type="compositionally biased region" description="Basic residues" evidence="6">
    <location>
        <begin position="62"/>
        <end position="78"/>
    </location>
</feature>
<keyword evidence="2 5" id="KW-0689">Ribosomal protein</keyword>
<dbReference type="GO" id="GO:0019843">
    <property type="term" value="F:rRNA binding"/>
    <property type="evidence" value="ECO:0007669"/>
    <property type="project" value="UniProtKB-UniRule"/>
</dbReference>
<evidence type="ECO:0000256" key="4">
    <source>
        <dbReference type="ARBA" id="ARBA00035244"/>
    </source>
</evidence>
<dbReference type="GO" id="GO:1990904">
    <property type="term" value="C:ribonucleoprotein complex"/>
    <property type="evidence" value="ECO:0007669"/>
    <property type="project" value="UniProtKB-KW"/>
</dbReference>
<comment type="similarity">
    <text evidence="1 5">Belongs to the universal ribosomal protein uL4 family.</text>
</comment>
<comment type="caution">
    <text evidence="7">The sequence shown here is derived from an EMBL/GenBank/DDBJ whole genome shotgun (WGS) entry which is preliminary data.</text>
</comment>
<gene>
    <name evidence="5" type="primary">rplD</name>
    <name evidence="7" type="ORF">A2406_01745</name>
</gene>
<dbReference type="AlphaFoldDB" id="A0A1G2BYI2"/>
<comment type="function">
    <text evidence="5">One of the primary rRNA binding proteins, this protein initially binds near the 5'-end of the 23S rRNA. It is important during the early stages of 50S assembly. It makes multiple contacts with different domains of the 23S rRNA in the assembled 50S subunit and ribosome.</text>
</comment>
<accession>A0A1G2BYI2</accession>
<dbReference type="PANTHER" id="PTHR10746:SF6">
    <property type="entry name" value="LARGE RIBOSOMAL SUBUNIT PROTEIN UL4M"/>
    <property type="match status" value="1"/>
</dbReference>
<dbReference type="Pfam" id="PF00573">
    <property type="entry name" value="Ribosomal_L4"/>
    <property type="match status" value="1"/>
</dbReference>
<reference evidence="7 8" key="1">
    <citation type="journal article" date="2016" name="Nat. Commun.">
        <title>Thousands of microbial genomes shed light on interconnected biogeochemical processes in an aquifer system.</title>
        <authorList>
            <person name="Anantharaman K."/>
            <person name="Brown C.T."/>
            <person name="Hug L.A."/>
            <person name="Sharon I."/>
            <person name="Castelle C.J."/>
            <person name="Probst A.J."/>
            <person name="Thomas B.C."/>
            <person name="Singh A."/>
            <person name="Wilkins M.J."/>
            <person name="Karaoz U."/>
            <person name="Brodie E.L."/>
            <person name="Williams K.H."/>
            <person name="Hubbard S.S."/>
            <person name="Banfield J.F."/>
        </authorList>
    </citation>
    <scope>NUCLEOTIDE SEQUENCE [LARGE SCALE GENOMIC DNA]</scope>
</reference>
<dbReference type="SUPFAM" id="SSF52166">
    <property type="entry name" value="Ribosomal protein L4"/>
    <property type="match status" value="1"/>
</dbReference>
<comment type="subunit">
    <text evidence="5">Part of the 50S ribosomal subunit.</text>
</comment>
<name>A0A1G2BYI2_9BACT</name>
<protein>
    <recommendedName>
        <fullName evidence="4 5">Large ribosomal subunit protein uL4</fullName>
    </recommendedName>
</protein>
<dbReference type="InterPro" id="IPR002136">
    <property type="entry name" value="Ribosomal_uL4"/>
</dbReference>
<dbReference type="GO" id="GO:0006412">
    <property type="term" value="P:translation"/>
    <property type="evidence" value="ECO:0007669"/>
    <property type="project" value="UniProtKB-UniRule"/>
</dbReference>
<keyword evidence="5" id="KW-0694">RNA-binding</keyword>
<dbReference type="GO" id="GO:0003735">
    <property type="term" value="F:structural constituent of ribosome"/>
    <property type="evidence" value="ECO:0007669"/>
    <property type="project" value="InterPro"/>
</dbReference>
<dbReference type="Gene3D" id="3.40.1370.10">
    <property type="match status" value="1"/>
</dbReference>
<dbReference type="HAMAP" id="MF_01328_B">
    <property type="entry name" value="Ribosomal_uL4_B"/>
    <property type="match status" value="1"/>
</dbReference>
<evidence type="ECO:0000313" key="7">
    <source>
        <dbReference type="EMBL" id="OGY94182.1"/>
    </source>
</evidence>
<dbReference type="PANTHER" id="PTHR10746">
    <property type="entry name" value="50S RIBOSOMAL PROTEIN L4"/>
    <property type="match status" value="1"/>
</dbReference>
<evidence type="ECO:0000256" key="1">
    <source>
        <dbReference type="ARBA" id="ARBA00010528"/>
    </source>
</evidence>
<proteinExistence type="inferred from homology"/>
<evidence type="ECO:0000256" key="3">
    <source>
        <dbReference type="ARBA" id="ARBA00023274"/>
    </source>
</evidence>
<comment type="function">
    <text evidence="5">Forms part of the polypeptide exit tunnel.</text>
</comment>
<dbReference type="GO" id="GO:0005840">
    <property type="term" value="C:ribosome"/>
    <property type="evidence" value="ECO:0007669"/>
    <property type="project" value="UniProtKB-KW"/>
</dbReference>
<organism evidence="7 8">
    <name type="scientific">Candidatus Komeilibacteria bacterium RIFOXYC1_FULL_37_11</name>
    <dbReference type="NCBI Taxonomy" id="1798555"/>
    <lineage>
        <taxon>Bacteria</taxon>
        <taxon>Candidatus Komeiliibacteriota</taxon>
    </lineage>
</organism>
<keyword evidence="5" id="KW-0699">rRNA-binding</keyword>
<dbReference type="InterPro" id="IPR023574">
    <property type="entry name" value="Ribosomal_uL4_dom_sf"/>
</dbReference>